<comment type="caution">
    <text evidence="2">The sequence shown here is derived from an EMBL/GenBank/DDBJ whole genome shotgun (WGS) entry which is preliminary data.</text>
</comment>
<reference evidence="2" key="1">
    <citation type="submission" date="2020-06" db="EMBL/GenBank/DDBJ databases">
        <title>Stable isotope informed genome-resolved metagenomics uncovers potential trophic interactions in rhizosphere soil.</title>
        <authorList>
            <person name="Starr E.P."/>
            <person name="Shi S."/>
            <person name="Blazewicz S.J."/>
            <person name="Koch B.J."/>
            <person name="Probst A.J."/>
            <person name="Hungate B.A."/>
            <person name="Pett-Ridge J."/>
            <person name="Firestone M.K."/>
            <person name="Banfield J.F."/>
        </authorList>
    </citation>
    <scope>NUCLEOTIDE SEQUENCE</scope>
    <source>
        <strain evidence="2">YM_69_17</strain>
    </source>
</reference>
<feature type="transmembrane region" description="Helical" evidence="1">
    <location>
        <begin position="232"/>
        <end position="256"/>
    </location>
</feature>
<dbReference type="Proteomes" id="UP000700706">
    <property type="component" value="Unassembled WGS sequence"/>
</dbReference>
<evidence type="ECO:0000313" key="3">
    <source>
        <dbReference type="Proteomes" id="UP000700706"/>
    </source>
</evidence>
<evidence type="ECO:0000313" key="2">
    <source>
        <dbReference type="EMBL" id="MBW8725034.1"/>
    </source>
</evidence>
<keyword evidence="1" id="KW-0472">Membrane</keyword>
<feature type="transmembrane region" description="Helical" evidence="1">
    <location>
        <begin position="68"/>
        <end position="88"/>
    </location>
</feature>
<dbReference type="Pfam" id="PF09955">
    <property type="entry name" value="DUF2189"/>
    <property type="match status" value="1"/>
</dbReference>
<accession>A0A952KJV2</accession>
<keyword evidence="1" id="KW-0812">Transmembrane</keyword>
<dbReference type="AlphaFoldDB" id="A0A952KJV2"/>
<proteinExistence type="predicted"/>
<keyword evidence="1" id="KW-1133">Transmembrane helix</keyword>
<sequence>MTIRNPLEWGADQLKFGGHALRTGSQSVFHAEENLNVLAPAVHRIGLRDLRDALAKGFEDFGQHRTDVLYLCLIYPVVGLILARAMVGQDMIPLLFPLASGFALIGPFAAIGLYEMSRRREMGQPSSWGAAFGVLRTPRFGVILMVGAILAAIFVLWMFLANVIYNNTLGPGEPASIATFLNQVFGTSAGWTLIVVGCGVGLVFAVAAMAIGVVSFPLLLDRDVGADTAIWTSVRAVAANPVPMAAWGLIVAAGLVIGSIPLFVGLIVVMPVLGHATWHLYRKMVN</sequence>
<gene>
    <name evidence="2" type="ORF">JF625_07770</name>
</gene>
<feature type="transmembrane region" description="Helical" evidence="1">
    <location>
        <begin position="142"/>
        <end position="165"/>
    </location>
</feature>
<feature type="transmembrane region" description="Helical" evidence="1">
    <location>
        <begin position="262"/>
        <end position="281"/>
    </location>
</feature>
<organism evidence="2 3">
    <name type="scientific">Inquilinus limosus</name>
    <dbReference type="NCBI Taxonomy" id="171674"/>
    <lineage>
        <taxon>Bacteria</taxon>
        <taxon>Pseudomonadati</taxon>
        <taxon>Pseudomonadota</taxon>
        <taxon>Alphaproteobacteria</taxon>
        <taxon>Rhodospirillales</taxon>
        <taxon>Rhodospirillaceae</taxon>
        <taxon>Inquilinus</taxon>
    </lineage>
</organism>
<dbReference type="EMBL" id="JAEKLZ010000159">
    <property type="protein sequence ID" value="MBW8725034.1"/>
    <property type="molecule type" value="Genomic_DNA"/>
</dbReference>
<protein>
    <submittedName>
        <fullName evidence="2">DUF2189 domain-containing protein</fullName>
    </submittedName>
</protein>
<feature type="transmembrane region" description="Helical" evidence="1">
    <location>
        <begin position="191"/>
        <end position="220"/>
    </location>
</feature>
<name>A0A952KJV2_9PROT</name>
<feature type="transmembrane region" description="Helical" evidence="1">
    <location>
        <begin position="94"/>
        <end position="114"/>
    </location>
</feature>
<dbReference type="InterPro" id="IPR018692">
    <property type="entry name" value="DUF2189"/>
</dbReference>
<evidence type="ECO:0000256" key="1">
    <source>
        <dbReference type="SAM" id="Phobius"/>
    </source>
</evidence>